<evidence type="ECO:0000313" key="2">
    <source>
        <dbReference type="Proteomes" id="UP000177941"/>
    </source>
</evidence>
<dbReference type="AlphaFoldDB" id="A0A1G1X9D6"/>
<dbReference type="EMBL" id="MHHS01000032">
    <property type="protein sequence ID" value="OGY36582.1"/>
    <property type="molecule type" value="Genomic_DNA"/>
</dbReference>
<dbReference type="SUPFAM" id="SSF69754">
    <property type="entry name" value="Ribosome binding protein Y (YfiA homologue)"/>
    <property type="match status" value="1"/>
</dbReference>
<dbReference type="Gene3D" id="3.30.160.100">
    <property type="entry name" value="Ribosome hibernation promotion factor-like"/>
    <property type="match status" value="1"/>
</dbReference>
<comment type="caution">
    <text evidence="1">The sequence shown here is derived from an EMBL/GenBank/DDBJ whole genome shotgun (WGS) entry which is preliminary data.</text>
</comment>
<accession>A0A1G1X9D6</accession>
<gene>
    <name evidence="1" type="ORF">A3E36_03250</name>
</gene>
<proteinExistence type="predicted"/>
<reference evidence="1 2" key="1">
    <citation type="journal article" date="2016" name="Nat. Commun.">
        <title>Thousands of microbial genomes shed light on interconnected biogeochemical processes in an aquifer system.</title>
        <authorList>
            <person name="Anantharaman K."/>
            <person name="Brown C.T."/>
            <person name="Hug L.A."/>
            <person name="Sharon I."/>
            <person name="Castelle C.J."/>
            <person name="Probst A.J."/>
            <person name="Thomas B.C."/>
            <person name="Singh A."/>
            <person name="Wilkins M.J."/>
            <person name="Karaoz U."/>
            <person name="Brodie E.L."/>
            <person name="Williams K.H."/>
            <person name="Hubbard S.S."/>
            <person name="Banfield J.F."/>
        </authorList>
    </citation>
    <scope>NUCLEOTIDE SEQUENCE [LARGE SCALE GENOMIC DNA]</scope>
</reference>
<protein>
    <recommendedName>
        <fullName evidence="3">Ribosomal subunit interface protein</fullName>
    </recommendedName>
</protein>
<evidence type="ECO:0008006" key="3">
    <source>
        <dbReference type="Google" id="ProtNLM"/>
    </source>
</evidence>
<dbReference type="Proteomes" id="UP000177941">
    <property type="component" value="Unassembled WGS sequence"/>
</dbReference>
<sequence length="101" mass="11676">MKYSLRTEHIKLTSQDKEKLEDCLNRLEKHVEPPFVTDVSIIQDTHHLKGNIIRCIIMIEHGKKVYRAERSEDTVQNAIDAVCAALKSELASDHDKRKQHS</sequence>
<dbReference type="InterPro" id="IPR036567">
    <property type="entry name" value="RHF-like"/>
</dbReference>
<dbReference type="InterPro" id="IPR003489">
    <property type="entry name" value="RHF/RaiA"/>
</dbReference>
<evidence type="ECO:0000313" key="1">
    <source>
        <dbReference type="EMBL" id="OGY36582.1"/>
    </source>
</evidence>
<name>A0A1G1X9D6_9BACT</name>
<dbReference type="Pfam" id="PF02482">
    <property type="entry name" value="Ribosomal_S30AE"/>
    <property type="match status" value="1"/>
</dbReference>
<organism evidence="1 2">
    <name type="scientific">Candidatus Andersenbacteria bacterium RIFCSPHIGHO2_12_FULL_45_11b</name>
    <dbReference type="NCBI Taxonomy" id="1797282"/>
    <lineage>
        <taxon>Bacteria</taxon>
        <taxon>Candidatus Anderseniibacteriota</taxon>
    </lineage>
</organism>